<dbReference type="InterPro" id="IPR006516">
    <property type="entry name" value="G2P"/>
</dbReference>
<proteinExistence type="predicted"/>
<evidence type="ECO:0000259" key="1">
    <source>
        <dbReference type="Pfam" id="PF05144"/>
    </source>
</evidence>
<evidence type="ECO:0000313" key="2">
    <source>
        <dbReference type="EMBL" id="OIQ91149.1"/>
    </source>
</evidence>
<dbReference type="NCBIfam" id="TIGR01629">
    <property type="entry name" value="rep_II_X"/>
    <property type="match status" value="1"/>
</dbReference>
<dbReference type="Pfam" id="PF05144">
    <property type="entry name" value="Phage_CRI"/>
    <property type="match status" value="1"/>
</dbReference>
<sequence length="378" mass="43552">MIDWMTLRISLSTFLEGETIIEKFSEFLGTQCTYNSNGELIREKLVFDIDKLRSDEIGLFWQVQHNGKENYLLIAGSPASVEHGTNVFGSNDVMHCANVMHREAQKGLAMILPPIHTWQCMRLDFNFNYLLDSNSQVKQALRELKNGHGSRQKATNGHGDTVEIGAKSKMITGVIYDKGTQVKNLVKQLHKKGRDIPYETWEIDILSRLLRFELRLKRQWFEKLAHKKNYEHFLHNDLNTKQALKNYKHYYETVQPWTELTEQDLIEKHYSYFKPFTGSIGVTDMGTLLDNLKQLGLSEGRARGAYQTWALIKTMGYEQAKASLNPNTFRIHRSQLLLAGLTQTDLQNHDSNVLAFKRKSIELDCPVTSWSQVLQLVA</sequence>
<feature type="domain" description="Replication-associated protein G2P N-terminal" evidence="1">
    <location>
        <begin position="1"/>
        <end position="230"/>
    </location>
</feature>
<dbReference type="AlphaFoldDB" id="A0A1J5RSV6"/>
<name>A0A1J5RSV6_9ZZZZ</name>
<organism evidence="2">
    <name type="scientific">mine drainage metagenome</name>
    <dbReference type="NCBI Taxonomy" id="410659"/>
    <lineage>
        <taxon>unclassified sequences</taxon>
        <taxon>metagenomes</taxon>
        <taxon>ecological metagenomes</taxon>
    </lineage>
</organism>
<gene>
    <name evidence="2" type="ORF">GALL_269460</name>
</gene>
<accession>A0A1J5RSV6</accession>
<comment type="caution">
    <text evidence="2">The sequence shown here is derived from an EMBL/GenBank/DDBJ whole genome shotgun (WGS) entry which is preliminary data.</text>
</comment>
<dbReference type="InterPro" id="IPR022686">
    <property type="entry name" value="G2P_N"/>
</dbReference>
<reference evidence="2" key="1">
    <citation type="submission" date="2016-10" db="EMBL/GenBank/DDBJ databases">
        <title>Sequence of Gallionella enrichment culture.</title>
        <authorList>
            <person name="Poehlein A."/>
            <person name="Muehling M."/>
            <person name="Daniel R."/>
        </authorList>
    </citation>
    <scope>NUCLEOTIDE SEQUENCE</scope>
</reference>
<dbReference type="GO" id="GO:0006260">
    <property type="term" value="P:DNA replication"/>
    <property type="evidence" value="ECO:0007669"/>
    <property type="project" value="InterPro"/>
</dbReference>
<protein>
    <submittedName>
        <fullName evidence="2">Phage replication protein CRI</fullName>
    </submittedName>
</protein>
<dbReference type="EMBL" id="MLJW01000268">
    <property type="protein sequence ID" value="OIQ91149.1"/>
    <property type="molecule type" value="Genomic_DNA"/>
</dbReference>